<evidence type="ECO:0000313" key="2">
    <source>
        <dbReference type="Proteomes" id="UP000276133"/>
    </source>
</evidence>
<accession>A0A3M7PC77</accession>
<name>A0A3M7PC77_BRAPC</name>
<proteinExistence type="predicted"/>
<keyword evidence="2" id="KW-1185">Reference proteome</keyword>
<dbReference type="AlphaFoldDB" id="A0A3M7PC77"/>
<organism evidence="1 2">
    <name type="scientific">Brachionus plicatilis</name>
    <name type="common">Marine rotifer</name>
    <name type="synonym">Brachionus muelleri</name>
    <dbReference type="NCBI Taxonomy" id="10195"/>
    <lineage>
        <taxon>Eukaryota</taxon>
        <taxon>Metazoa</taxon>
        <taxon>Spiralia</taxon>
        <taxon>Gnathifera</taxon>
        <taxon>Rotifera</taxon>
        <taxon>Eurotatoria</taxon>
        <taxon>Monogononta</taxon>
        <taxon>Pseudotrocha</taxon>
        <taxon>Ploima</taxon>
        <taxon>Brachionidae</taxon>
        <taxon>Brachionus</taxon>
    </lineage>
</organism>
<protein>
    <submittedName>
        <fullName evidence="1">Uncharacterized protein</fullName>
    </submittedName>
</protein>
<dbReference type="Proteomes" id="UP000276133">
    <property type="component" value="Unassembled WGS sequence"/>
</dbReference>
<sequence>MTNWKYISEVLNVYFLLIPQWFLTILQTCTKVKISVQLIRLQYRTRQYGIRKVTNSRVRRPTMSSPMVAHYALQGKLQK</sequence>
<reference evidence="1 2" key="1">
    <citation type="journal article" date="2018" name="Sci. Rep.">
        <title>Genomic signatures of local adaptation to the degree of environmental predictability in rotifers.</title>
        <authorList>
            <person name="Franch-Gras L."/>
            <person name="Hahn C."/>
            <person name="Garcia-Roger E.M."/>
            <person name="Carmona M.J."/>
            <person name="Serra M."/>
            <person name="Gomez A."/>
        </authorList>
    </citation>
    <scope>NUCLEOTIDE SEQUENCE [LARGE SCALE GENOMIC DNA]</scope>
    <source>
        <strain evidence="1">HYR1</strain>
    </source>
</reference>
<evidence type="ECO:0000313" key="1">
    <source>
        <dbReference type="EMBL" id="RMZ96307.1"/>
    </source>
</evidence>
<gene>
    <name evidence="1" type="ORF">BpHYR1_001012</name>
</gene>
<comment type="caution">
    <text evidence="1">The sequence shown here is derived from an EMBL/GenBank/DDBJ whole genome shotgun (WGS) entry which is preliminary data.</text>
</comment>
<dbReference type="EMBL" id="REGN01012289">
    <property type="protein sequence ID" value="RMZ96307.1"/>
    <property type="molecule type" value="Genomic_DNA"/>
</dbReference>